<evidence type="ECO:0000313" key="2">
    <source>
        <dbReference type="Proteomes" id="UP000568751"/>
    </source>
</evidence>
<dbReference type="Proteomes" id="UP000568751">
    <property type="component" value="Unassembled WGS sequence"/>
</dbReference>
<evidence type="ECO:0000313" key="1">
    <source>
        <dbReference type="EMBL" id="NYT27697.1"/>
    </source>
</evidence>
<sequence>MARLKRITPADIPQHIIQRGNIRKNINKGLALGNEVFIKEIEVLNNARVSSRKAGRPKKNVE</sequence>
<name>A0A853F2Q6_9GAMM</name>
<reference evidence="1 2" key="1">
    <citation type="submission" date="2020-05" db="EMBL/GenBank/DDBJ databases">
        <title>Horizontal transmission and recombination maintain forever young bacterial symbiont genomes.</title>
        <authorList>
            <person name="Russell S.L."/>
            <person name="Pepper-Tunick E."/>
            <person name="Svedberg J."/>
            <person name="Byrne A."/>
            <person name="Ruelas Castillo J."/>
            <person name="Vollmers C."/>
            <person name="Beinart R.A."/>
            <person name="Corbett-Detig R."/>
        </authorList>
    </citation>
    <scope>NUCLEOTIDE SEQUENCE [LARGE SCALE GENOMIC DNA]</scope>
    <source>
        <strain evidence="1">455</strain>
    </source>
</reference>
<accession>A0A853F2Q6</accession>
<dbReference type="AlphaFoldDB" id="A0A853F2Q6"/>
<protein>
    <recommendedName>
        <fullName evidence="3">Transposase</fullName>
    </recommendedName>
</protein>
<evidence type="ECO:0008006" key="3">
    <source>
        <dbReference type="Google" id="ProtNLM"/>
    </source>
</evidence>
<gene>
    <name evidence="1" type="ORF">H0A76_07235</name>
</gene>
<comment type="caution">
    <text evidence="1">The sequence shown here is derived from an EMBL/GenBank/DDBJ whole genome shotgun (WGS) entry which is preliminary data.</text>
</comment>
<dbReference type="EMBL" id="JACCHT010000001">
    <property type="protein sequence ID" value="NYT27697.1"/>
    <property type="molecule type" value="Genomic_DNA"/>
</dbReference>
<proteinExistence type="predicted"/>
<dbReference type="RefSeq" id="WP_369150041.1">
    <property type="nucleotide sequence ID" value="NZ_OZ156463.1"/>
</dbReference>
<organism evidence="1 2">
    <name type="scientific">Candidatus Thiodubiliella endoseptemdiera</name>
    <dbReference type="NCBI Taxonomy" id="2738886"/>
    <lineage>
        <taxon>Bacteria</taxon>
        <taxon>Pseudomonadati</taxon>
        <taxon>Pseudomonadota</taxon>
        <taxon>Gammaproteobacteria</taxon>
        <taxon>Candidatus Pseudothioglobaceae</taxon>
        <taxon>Candidatus Thiodubiliella</taxon>
    </lineage>
</organism>